<organism evidence="3 4">
    <name type="scientific">Marinovum algicola</name>
    <dbReference type="NCBI Taxonomy" id="42444"/>
    <lineage>
        <taxon>Bacteria</taxon>
        <taxon>Pseudomonadati</taxon>
        <taxon>Pseudomonadota</taxon>
        <taxon>Alphaproteobacteria</taxon>
        <taxon>Rhodobacterales</taxon>
        <taxon>Roseobacteraceae</taxon>
        <taxon>Marinovum</taxon>
    </lineage>
</organism>
<accession>A0A975ZLB5</accession>
<protein>
    <submittedName>
        <fullName evidence="3">Endonuclease YncB, thermonuclease family</fullName>
    </submittedName>
</protein>
<dbReference type="PANTHER" id="PTHR12302:SF26">
    <property type="entry name" value="BLR1266 PROTEIN"/>
    <property type="match status" value="1"/>
</dbReference>
<gene>
    <name evidence="3" type="ORF">SAMN04487940_101190</name>
</gene>
<dbReference type="PANTHER" id="PTHR12302">
    <property type="entry name" value="EBNA2 BINDING PROTEIN P100"/>
    <property type="match status" value="1"/>
</dbReference>
<evidence type="ECO:0000256" key="1">
    <source>
        <dbReference type="SAM" id="SignalP"/>
    </source>
</evidence>
<keyword evidence="3" id="KW-0540">Nuclease</keyword>
<reference evidence="3 4" key="1">
    <citation type="submission" date="2016-10" db="EMBL/GenBank/DDBJ databases">
        <authorList>
            <person name="Varghese N."/>
            <person name="Submissions S."/>
        </authorList>
    </citation>
    <scope>NUCLEOTIDE SEQUENCE [LARGE SCALE GENOMIC DNA]</scope>
    <source>
        <strain evidence="3 4">FF3</strain>
    </source>
</reference>
<evidence type="ECO:0000313" key="4">
    <source>
        <dbReference type="Proteomes" id="UP000182932"/>
    </source>
</evidence>
<dbReference type="AlphaFoldDB" id="A0A975ZLB5"/>
<name>A0A975ZLB5_9RHOB</name>
<dbReference type="InterPro" id="IPR035437">
    <property type="entry name" value="SNase_OB-fold_sf"/>
</dbReference>
<dbReference type="PROSITE" id="PS50830">
    <property type="entry name" value="TNASE_3"/>
    <property type="match status" value="1"/>
</dbReference>
<evidence type="ECO:0000259" key="2">
    <source>
        <dbReference type="PROSITE" id="PS50830"/>
    </source>
</evidence>
<keyword evidence="1" id="KW-0732">Signal</keyword>
<dbReference type="Pfam" id="PF00565">
    <property type="entry name" value="SNase"/>
    <property type="match status" value="1"/>
</dbReference>
<dbReference type="GO" id="GO:0004519">
    <property type="term" value="F:endonuclease activity"/>
    <property type="evidence" value="ECO:0007669"/>
    <property type="project" value="UniProtKB-KW"/>
</dbReference>
<comment type="caution">
    <text evidence="3">The sequence shown here is derived from an EMBL/GenBank/DDBJ whole genome shotgun (WGS) entry which is preliminary data.</text>
</comment>
<sequence>MLRFCLPFALLAAALLPSPPSEAAQAEITGIARVIDGDTLDLGDTRIRLFGIDAVERDQTCRHPTRGDWPCGAEVAQEVAFWLNGERLACTPEDRDRYGRVVATCYLRDADVGAVLVEAGLAFAYSKYSPRYEALQARALAAGRGLWTSVVVRPERHRRGEDPVVPAQAGCRIKGNISSKGVRIYHLPGQAWYDKTRISPENGERWFCSEAEARRAGWRKARR</sequence>
<dbReference type="RefSeq" id="WP_074834833.1">
    <property type="nucleotide sequence ID" value="NZ_CATMKJ010000003.1"/>
</dbReference>
<feature type="signal peptide" evidence="1">
    <location>
        <begin position="1"/>
        <end position="23"/>
    </location>
</feature>
<dbReference type="SUPFAM" id="SSF50199">
    <property type="entry name" value="Staphylococcal nuclease"/>
    <property type="match status" value="1"/>
</dbReference>
<dbReference type="InterPro" id="IPR016071">
    <property type="entry name" value="Staphylococal_nuclease_OB-fold"/>
</dbReference>
<evidence type="ECO:0000313" key="3">
    <source>
        <dbReference type="EMBL" id="SEI54846.1"/>
    </source>
</evidence>
<feature type="chain" id="PRO_5036833782" evidence="1">
    <location>
        <begin position="24"/>
        <end position="223"/>
    </location>
</feature>
<feature type="domain" description="TNase-like" evidence="2">
    <location>
        <begin position="25"/>
        <end position="149"/>
    </location>
</feature>
<proteinExistence type="predicted"/>
<keyword evidence="3" id="KW-0378">Hydrolase</keyword>
<dbReference type="SMART" id="SM00318">
    <property type="entry name" value="SNc"/>
    <property type="match status" value="1"/>
</dbReference>
<dbReference type="Proteomes" id="UP000182932">
    <property type="component" value="Unassembled WGS sequence"/>
</dbReference>
<dbReference type="Gene3D" id="2.40.50.90">
    <property type="match status" value="1"/>
</dbReference>
<keyword evidence="3" id="KW-0255">Endonuclease</keyword>
<keyword evidence="4" id="KW-1185">Reference proteome</keyword>
<dbReference type="EMBL" id="FNYY01000001">
    <property type="protein sequence ID" value="SEI54846.1"/>
    <property type="molecule type" value="Genomic_DNA"/>
</dbReference>